<name>A0ABS6YBM8_9BACT</name>
<evidence type="ECO:0000313" key="8">
    <source>
        <dbReference type="Proteomes" id="UP000788426"/>
    </source>
</evidence>
<comment type="caution">
    <text evidence="7">The sequence shown here is derived from an EMBL/GenBank/DDBJ whole genome shotgun (WGS) entry which is preliminary data.</text>
</comment>
<evidence type="ECO:0000313" key="7">
    <source>
        <dbReference type="EMBL" id="MBW4768980.1"/>
    </source>
</evidence>
<dbReference type="InterPro" id="IPR004960">
    <property type="entry name" value="LipA_acyltrans"/>
</dbReference>
<dbReference type="Proteomes" id="UP000788426">
    <property type="component" value="Unassembled WGS sequence"/>
</dbReference>
<evidence type="ECO:0000256" key="2">
    <source>
        <dbReference type="ARBA" id="ARBA00022475"/>
    </source>
</evidence>
<reference evidence="7 8" key="1">
    <citation type="submission" date="2021-07" db="EMBL/GenBank/DDBJ databases">
        <title>Genomic diversity and antimicrobial resistance of Prevotella spp. isolated from chronic lung disease airways.</title>
        <authorList>
            <person name="Webb K.A."/>
            <person name="Olagoke O.S."/>
            <person name="Baird T."/>
            <person name="Neill J."/>
            <person name="Pham A."/>
            <person name="Wells T.J."/>
            <person name="Ramsay K.A."/>
            <person name="Bell S.C."/>
            <person name="Sarovich D.S."/>
            <person name="Price E.P."/>
        </authorList>
    </citation>
    <scope>NUCLEOTIDE SEQUENCE [LARGE SCALE GENOMIC DNA]</scope>
    <source>
        <strain evidence="7 8">SCHI0011.S.12</strain>
    </source>
</reference>
<dbReference type="RefSeq" id="WP_025829798.1">
    <property type="nucleotide sequence ID" value="NZ_CAUTEZ010000007.1"/>
</dbReference>
<sequence length="304" mass="36556">MYRLVYAFFYTLSLLPMWCLYRLSDMGFVLIYYILRYRRNVVKSNLASSFPEKSKEELKEIERKFYRWFADYFIESVKLLSISKEELSKRLTIRNAEDLESCFKNGQDCAAILGHYCNWEWLSCVGISLPSERKVGLVYKPIRNKAIDKLFIDLRSCVGGVPVPKNEILRYLVQYRKEGIRSLFGYISDQSPRWQNIHLWLPFLNHETPVFTGAERIMRKMNNAVYYVEMNRPKRGYYVCEFRLITKDPNSMAEHEITRKFFEMLEQSIKNQPHFYLWTHKRWKRTKEEFDSRFIIENGKVVPK</sequence>
<evidence type="ECO:0000256" key="6">
    <source>
        <dbReference type="ARBA" id="ARBA00023315"/>
    </source>
</evidence>
<keyword evidence="2" id="KW-1003">Cell membrane</keyword>
<protein>
    <submittedName>
        <fullName evidence="7">Lysophospholipid acyltransferase family protein</fullName>
    </submittedName>
</protein>
<evidence type="ECO:0000256" key="1">
    <source>
        <dbReference type="ARBA" id="ARBA00004533"/>
    </source>
</evidence>
<keyword evidence="8" id="KW-1185">Reference proteome</keyword>
<accession>A0ABS6YBM8</accession>
<evidence type="ECO:0000256" key="3">
    <source>
        <dbReference type="ARBA" id="ARBA00022519"/>
    </source>
</evidence>
<proteinExistence type="predicted"/>
<dbReference type="PANTHER" id="PTHR30606:SF10">
    <property type="entry name" value="PHOSPHATIDYLINOSITOL MANNOSIDE ACYLTRANSFERASE"/>
    <property type="match status" value="1"/>
</dbReference>
<dbReference type="EMBL" id="JAHXCT010000003">
    <property type="protein sequence ID" value="MBW4768980.1"/>
    <property type="molecule type" value="Genomic_DNA"/>
</dbReference>
<keyword evidence="5" id="KW-0472">Membrane</keyword>
<keyword evidence="4" id="KW-0808">Transferase</keyword>
<keyword evidence="6 7" id="KW-0012">Acyltransferase</keyword>
<comment type="subcellular location">
    <subcellularLocation>
        <location evidence="1">Cell inner membrane</location>
    </subcellularLocation>
</comment>
<gene>
    <name evidence="7" type="ORF">KZO38_04305</name>
</gene>
<evidence type="ECO:0000256" key="5">
    <source>
        <dbReference type="ARBA" id="ARBA00023136"/>
    </source>
</evidence>
<dbReference type="PANTHER" id="PTHR30606">
    <property type="entry name" value="LIPID A BIOSYNTHESIS LAUROYL ACYLTRANSFERASE"/>
    <property type="match status" value="1"/>
</dbReference>
<organism evidence="7 8">
    <name type="scientific">Hoylesella nanceiensis</name>
    <dbReference type="NCBI Taxonomy" id="425941"/>
    <lineage>
        <taxon>Bacteria</taxon>
        <taxon>Pseudomonadati</taxon>
        <taxon>Bacteroidota</taxon>
        <taxon>Bacteroidia</taxon>
        <taxon>Bacteroidales</taxon>
        <taxon>Prevotellaceae</taxon>
        <taxon>Hoylesella</taxon>
    </lineage>
</organism>
<dbReference type="GO" id="GO:0016746">
    <property type="term" value="F:acyltransferase activity"/>
    <property type="evidence" value="ECO:0007669"/>
    <property type="project" value="UniProtKB-KW"/>
</dbReference>
<evidence type="ECO:0000256" key="4">
    <source>
        <dbReference type="ARBA" id="ARBA00022679"/>
    </source>
</evidence>
<dbReference type="Pfam" id="PF03279">
    <property type="entry name" value="Lip_A_acyltrans"/>
    <property type="match status" value="1"/>
</dbReference>
<dbReference type="GeneID" id="93182315"/>
<keyword evidence="3" id="KW-0997">Cell inner membrane</keyword>
<dbReference type="CDD" id="cd07984">
    <property type="entry name" value="LPLAT_LABLAT-like"/>
    <property type="match status" value="1"/>
</dbReference>